<sequence length="265" mass="30359">MKRVTDLGRYAFTCRNGVALPNTVVNCSDDGLRLEVRKIHNESSCNCKDSMKSFSTDSLTETTMTMASTIEMESTIETTNHSSYTYVAVLISGMVTSIMLITALRALRMFIDTTNRIKHVTINFLYKTRIYLHVYIHFEPPEKRLKPNNCYRALQSSTKTKDWATQPQTKSESDLTDTEQNSTISDGIRLINTLYCNGQMDKQYSNIPPKSHMNIINDGVDFIKTQKCNEKMNKEYSNIPPNSHMTQASFFNIPYTDHIMVLERN</sequence>
<keyword evidence="2" id="KW-1133">Transmembrane helix</keyword>
<evidence type="ECO:0000313" key="3">
    <source>
        <dbReference type="EMBL" id="VDI48510.1"/>
    </source>
</evidence>
<organism evidence="3 4">
    <name type="scientific">Mytilus galloprovincialis</name>
    <name type="common">Mediterranean mussel</name>
    <dbReference type="NCBI Taxonomy" id="29158"/>
    <lineage>
        <taxon>Eukaryota</taxon>
        <taxon>Metazoa</taxon>
        <taxon>Spiralia</taxon>
        <taxon>Lophotrochozoa</taxon>
        <taxon>Mollusca</taxon>
        <taxon>Bivalvia</taxon>
        <taxon>Autobranchia</taxon>
        <taxon>Pteriomorphia</taxon>
        <taxon>Mytilida</taxon>
        <taxon>Mytiloidea</taxon>
        <taxon>Mytilidae</taxon>
        <taxon>Mytilinae</taxon>
        <taxon>Mytilus</taxon>
    </lineage>
</organism>
<dbReference type="AlphaFoldDB" id="A0A8B6FDY9"/>
<keyword evidence="2" id="KW-0812">Transmembrane</keyword>
<evidence type="ECO:0000256" key="1">
    <source>
        <dbReference type="SAM" id="MobiDB-lite"/>
    </source>
</evidence>
<proteinExistence type="predicted"/>
<name>A0A8B6FDY9_MYTGA</name>
<comment type="caution">
    <text evidence="3">The sequence shown here is derived from an EMBL/GenBank/DDBJ whole genome shotgun (WGS) entry which is preliminary data.</text>
</comment>
<feature type="transmembrane region" description="Helical" evidence="2">
    <location>
        <begin position="84"/>
        <end position="107"/>
    </location>
</feature>
<feature type="region of interest" description="Disordered" evidence="1">
    <location>
        <begin position="161"/>
        <end position="181"/>
    </location>
</feature>
<gene>
    <name evidence="3" type="ORF">MGAL_10B028453</name>
</gene>
<protein>
    <submittedName>
        <fullName evidence="3">Uncharacterized protein</fullName>
    </submittedName>
</protein>
<feature type="compositionally biased region" description="Polar residues" evidence="1">
    <location>
        <begin position="161"/>
        <end position="170"/>
    </location>
</feature>
<dbReference type="EMBL" id="UYJE01006742">
    <property type="protein sequence ID" value="VDI48510.1"/>
    <property type="molecule type" value="Genomic_DNA"/>
</dbReference>
<dbReference type="Proteomes" id="UP000596742">
    <property type="component" value="Unassembled WGS sequence"/>
</dbReference>
<keyword evidence="4" id="KW-1185">Reference proteome</keyword>
<keyword evidence="2" id="KW-0472">Membrane</keyword>
<evidence type="ECO:0000313" key="4">
    <source>
        <dbReference type="Proteomes" id="UP000596742"/>
    </source>
</evidence>
<accession>A0A8B6FDY9</accession>
<reference evidence="3" key="1">
    <citation type="submission" date="2018-11" db="EMBL/GenBank/DDBJ databases">
        <authorList>
            <person name="Alioto T."/>
            <person name="Alioto T."/>
        </authorList>
    </citation>
    <scope>NUCLEOTIDE SEQUENCE</scope>
</reference>
<evidence type="ECO:0000256" key="2">
    <source>
        <dbReference type="SAM" id="Phobius"/>
    </source>
</evidence>